<evidence type="ECO:0000313" key="1">
    <source>
        <dbReference type="Ensembl" id="ENSMAMP00000035246.2"/>
    </source>
</evidence>
<name>A0A3Q3NGM8_9TELE</name>
<dbReference type="GO" id="GO:0019902">
    <property type="term" value="F:phosphatase binding"/>
    <property type="evidence" value="ECO:0007669"/>
    <property type="project" value="TreeGrafter"/>
</dbReference>
<dbReference type="InParanoid" id="A0A3Q3NGM8"/>
<reference evidence="1" key="1">
    <citation type="submission" date="2025-08" db="UniProtKB">
        <authorList>
            <consortium name="Ensembl"/>
        </authorList>
    </citation>
    <scope>IDENTIFICATION</scope>
</reference>
<dbReference type="Ensembl" id="ENSMAMT00000036152.2">
    <property type="protein sequence ID" value="ENSMAMP00000035246.2"/>
    <property type="gene ID" value="ENSMAMG00000023657.2"/>
</dbReference>
<reference evidence="1" key="2">
    <citation type="submission" date="2025-09" db="UniProtKB">
        <authorList>
            <consortium name="Ensembl"/>
        </authorList>
    </citation>
    <scope>IDENTIFICATION</scope>
</reference>
<dbReference type="AlphaFoldDB" id="A0A3Q3NGM8"/>
<dbReference type="Proteomes" id="UP000261640">
    <property type="component" value="Unplaced"/>
</dbReference>
<dbReference type="STRING" id="205130.ENSMAMP00000035246"/>
<dbReference type="PANTHER" id="PTHR22028:SF4">
    <property type="entry name" value="PROTEIN SFI1 HOMOLOG"/>
    <property type="match status" value="1"/>
</dbReference>
<organism evidence="1 2">
    <name type="scientific">Mastacembelus armatus</name>
    <name type="common">zig-zag eel</name>
    <dbReference type="NCBI Taxonomy" id="205130"/>
    <lineage>
        <taxon>Eukaryota</taxon>
        <taxon>Metazoa</taxon>
        <taxon>Chordata</taxon>
        <taxon>Craniata</taxon>
        <taxon>Vertebrata</taxon>
        <taxon>Euteleostomi</taxon>
        <taxon>Actinopterygii</taxon>
        <taxon>Neopterygii</taxon>
        <taxon>Teleostei</taxon>
        <taxon>Neoteleostei</taxon>
        <taxon>Acanthomorphata</taxon>
        <taxon>Anabantaria</taxon>
        <taxon>Synbranchiformes</taxon>
        <taxon>Mastacembelidae</taxon>
        <taxon>Mastacembelus</taxon>
    </lineage>
</organism>
<dbReference type="InterPro" id="IPR052270">
    <property type="entry name" value="CACF_protein"/>
</dbReference>
<dbReference type="PANTHER" id="PTHR22028">
    <property type="entry name" value="SFI1 SPINDLE BODY DOMAIN-CONTAINING PROTEIN-RELATED"/>
    <property type="match status" value="1"/>
</dbReference>
<proteinExistence type="predicted"/>
<dbReference type="GeneTree" id="ENSGT00940000154110"/>
<sequence>MRAECHYRYYVYNMVFHSWRTFLSLQREKKSKVKKAQSFADRQRMHLVLDKWEDFIEMRRMKKRMLELALEQNRLATLQSSWSSWQTRLQQCHELYTLEDQALKHWALTLQRRIWLRWKEMHTAACCQKEKESKASLHFIHRLKIKTLHQWIYYVSCRQTKKKSQAVAQHACYLRLLRFCWSRWSNVLYRRWREEDRLQAARHLEIQSTQRRALQRWKTYLTLCREVTERNQMASQHHRHRLMSAGLQGLSLNVIWNKTHRLNNNVSIQHYNQTMTSKYWKLWQDRLEEAEDRSFQPLTIMAQTNYSASLLSWCFHYWREKLAEERHIQELEHCADVWFAERMVPLCFNSWVEFTLQRRLCKHRSHKAEAYNQRRQYAWVFYTWWGQSEKHKEQMLSERMAVLHEEQGHMQRAWACWRQRREQRINEKEKQKASDHLYLHRLLHKTMTQWKDNSTEIRDRRNREQQASHQVDLRCMKWAVERWKKFVQSQRVKKSKLEQMLRYHEVKLLKRTFMAWKTHHLQMSHIYSLAEKLYRQQTQRFLRMILSVWRDNTVLLSEVRLMEQQAQNHFQHVVQLKVFLAWRKASTLAVSKRHQQEEAVNKAQRSINQVRLLQSFTRWRKQTREAQRERMCMEKARQHHNSKVLSKALKAWNKHHYQYRKYKMMKRQGILLLRLKMYQTYFEEWKIKLQHRRREAKQTEQALWHWSLTLQAKVLYGWRLWVTEQHRKQEQVVRAAQIYRDRLLREGVTCILTYAAHMSDLTTSLAQHSQEHRSRHLQRVVKRCAMRWKQRALCKPHGEKEVKGKPKRSVTFCLTTPEPMSISTSDSTGDGALSKLLPAHMPRRQPRRCEELFESPLTLLPQKGTQQQSAITSTEAASQIQNPSLKSCLLPTKVPFTTTHQSTISSTVSPLEPCMPTVDSPQGTSNRDLLLPPSAFMSTATQITLGKISSSAPGDSPLFTPFKHLSSIHPETHLRVFSGETQVSRVENAADDPASALTRELLNIQVDMKMFQQDRKQLRSWQKLKEVLQSWLQTSGKEEQMGKNDICQELMELEERINRLSATLAKQKPTMLLYAERIQHLQTVLHTSGVFFLHQKTEEMETHNSMFTT</sequence>
<accession>A0A3Q3NGM8</accession>
<keyword evidence="2" id="KW-1185">Reference proteome</keyword>
<protein>
    <submittedName>
        <fullName evidence="1">SFI1 centrin binding protein</fullName>
    </submittedName>
</protein>
<evidence type="ECO:0000313" key="2">
    <source>
        <dbReference type="Proteomes" id="UP000261640"/>
    </source>
</evidence>